<dbReference type="InterPro" id="IPR052022">
    <property type="entry name" value="26kDa_periplasmic_antigen"/>
</dbReference>
<protein>
    <submittedName>
        <fullName evidence="2">SIMPL domain-containing protein</fullName>
    </submittedName>
</protein>
<dbReference type="EMBL" id="JBEYRS010000013">
    <property type="protein sequence ID" value="MEW2365796.1"/>
    <property type="molecule type" value="Genomic_DNA"/>
</dbReference>
<organism evidence="2 3">
    <name type="scientific">Streptomyces huasconensis</name>
    <dbReference type="NCBI Taxonomy" id="1854574"/>
    <lineage>
        <taxon>Bacteria</taxon>
        <taxon>Bacillati</taxon>
        <taxon>Actinomycetota</taxon>
        <taxon>Actinomycetes</taxon>
        <taxon>Kitasatosporales</taxon>
        <taxon>Streptomycetaceae</taxon>
        <taxon>Streptomyces</taxon>
    </lineage>
</organism>
<dbReference type="InterPro" id="IPR007497">
    <property type="entry name" value="SIMPL/DUF541"/>
</dbReference>
<dbReference type="Pfam" id="PF04402">
    <property type="entry name" value="SIMPL"/>
    <property type="match status" value="1"/>
</dbReference>
<feature type="compositionally biased region" description="Low complexity" evidence="1">
    <location>
        <begin position="1"/>
        <end position="18"/>
    </location>
</feature>
<keyword evidence="3" id="KW-1185">Reference proteome</keyword>
<dbReference type="Gene3D" id="3.30.70.2970">
    <property type="entry name" value="Protein of unknown function (DUF541), domain 2"/>
    <property type="match status" value="1"/>
</dbReference>
<evidence type="ECO:0000313" key="2">
    <source>
        <dbReference type="EMBL" id="MEW2365796.1"/>
    </source>
</evidence>
<sequence length="242" mass="26698">MDTTATPPTTPHTPYGTPDAPRLAVRGEAHLEVDPEIARIGITVNARGTDRRHALDDLTRRNTTTLDLIKSYGDTVERLETGAFSITPHLTKHGRGERVRAYHGRVHITAELTDFTALGELTSRLADRDLTHIEGPWWALRPDSPTHRHARQQAVREAVQRAREYAEALGAQLAALVELADLDAENTPTYGHNGPALMRTAAYGGAPDLPTEPAPLDLEPQRQHVYAQVNARFTMTPPRLNP</sequence>
<dbReference type="PANTHER" id="PTHR34387">
    <property type="entry name" value="SLR1258 PROTEIN"/>
    <property type="match status" value="1"/>
</dbReference>
<name>A0ABV3M3K6_9ACTN</name>
<feature type="region of interest" description="Disordered" evidence="1">
    <location>
        <begin position="1"/>
        <end position="21"/>
    </location>
</feature>
<evidence type="ECO:0000256" key="1">
    <source>
        <dbReference type="SAM" id="MobiDB-lite"/>
    </source>
</evidence>
<gene>
    <name evidence="2" type="ORF">AB0887_28080</name>
</gene>
<dbReference type="RefSeq" id="WP_359774623.1">
    <property type="nucleotide sequence ID" value="NZ_JBEYRR010000002.1"/>
</dbReference>
<proteinExistence type="predicted"/>
<dbReference type="PANTHER" id="PTHR34387:SF1">
    <property type="entry name" value="PERIPLASMIC IMMUNOGENIC PROTEIN"/>
    <property type="match status" value="1"/>
</dbReference>
<reference evidence="2 3" key="1">
    <citation type="submission" date="2024-06" db="EMBL/GenBank/DDBJ databases">
        <title>The Natural Products Discovery Center: Release of the First 8490 Sequenced Strains for Exploring Actinobacteria Biosynthetic Diversity.</title>
        <authorList>
            <person name="Kalkreuter E."/>
            <person name="Kautsar S.A."/>
            <person name="Yang D."/>
            <person name="Bader C.D."/>
            <person name="Teijaro C.N."/>
            <person name="Fluegel L."/>
            <person name="Davis C.M."/>
            <person name="Simpson J.R."/>
            <person name="Lauterbach L."/>
            <person name="Steele A.D."/>
            <person name="Gui C."/>
            <person name="Meng S."/>
            <person name="Li G."/>
            <person name="Viehrig K."/>
            <person name="Ye F."/>
            <person name="Su P."/>
            <person name="Kiefer A.F."/>
            <person name="Nichols A."/>
            <person name="Cepeda A.J."/>
            <person name="Yan W."/>
            <person name="Fan B."/>
            <person name="Jiang Y."/>
            <person name="Adhikari A."/>
            <person name="Zheng C.-J."/>
            <person name="Schuster L."/>
            <person name="Cowan T.M."/>
            <person name="Smanski M.J."/>
            <person name="Chevrette M.G."/>
            <person name="De Carvalho L.P.S."/>
            <person name="Shen B."/>
        </authorList>
    </citation>
    <scope>NUCLEOTIDE SEQUENCE [LARGE SCALE GENOMIC DNA]</scope>
    <source>
        <strain evidence="2 3">NPDC047833</strain>
    </source>
</reference>
<dbReference type="Proteomes" id="UP001553843">
    <property type="component" value="Unassembled WGS sequence"/>
</dbReference>
<comment type="caution">
    <text evidence="2">The sequence shown here is derived from an EMBL/GenBank/DDBJ whole genome shotgun (WGS) entry which is preliminary data.</text>
</comment>
<dbReference type="Gene3D" id="3.30.110.170">
    <property type="entry name" value="Protein of unknown function (DUF541), domain 1"/>
    <property type="match status" value="1"/>
</dbReference>
<evidence type="ECO:0000313" key="3">
    <source>
        <dbReference type="Proteomes" id="UP001553843"/>
    </source>
</evidence>
<accession>A0ABV3M3K6</accession>